<name>A0A4S8R1C0_9HELO</name>
<dbReference type="AlphaFoldDB" id="A0A4S8R1C0"/>
<dbReference type="OrthoDB" id="408373at2759"/>
<dbReference type="PANTHER" id="PTHR37017:SF10">
    <property type="entry name" value="AB HYDROLASE-1 DOMAIN-CONTAINING PROTEIN"/>
    <property type="match status" value="1"/>
</dbReference>
<dbReference type="Pfam" id="PF12697">
    <property type="entry name" value="Abhydrolase_6"/>
    <property type="match status" value="1"/>
</dbReference>
<organism evidence="2 3">
    <name type="scientific">Botrytis galanthina</name>
    <dbReference type="NCBI Taxonomy" id="278940"/>
    <lineage>
        <taxon>Eukaryota</taxon>
        <taxon>Fungi</taxon>
        <taxon>Dikarya</taxon>
        <taxon>Ascomycota</taxon>
        <taxon>Pezizomycotina</taxon>
        <taxon>Leotiomycetes</taxon>
        <taxon>Helotiales</taxon>
        <taxon>Sclerotiniaceae</taxon>
        <taxon>Botrytis</taxon>
    </lineage>
</organism>
<dbReference type="EMBL" id="PQXL01000106">
    <property type="protein sequence ID" value="THV51577.1"/>
    <property type="molecule type" value="Genomic_DNA"/>
</dbReference>
<reference evidence="2 3" key="1">
    <citation type="submission" date="2017-12" db="EMBL/GenBank/DDBJ databases">
        <title>Comparative genomics of Botrytis spp.</title>
        <authorList>
            <person name="Valero-Jimenez C.A."/>
            <person name="Tapia P."/>
            <person name="Veloso J."/>
            <person name="Silva-Moreno E."/>
            <person name="Staats M."/>
            <person name="Valdes J.H."/>
            <person name="Van Kan J.A.L."/>
        </authorList>
    </citation>
    <scope>NUCLEOTIDE SEQUENCE [LARGE SCALE GENOMIC DNA]</scope>
    <source>
        <strain evidence="2 3">MUCL435</strain>
    </source>
</reference>
<feature type="domain" description="AB hydrolase-1" evidence="1">
    <location>
        <begin position="46"/>
        <end position="264"/>
    </location>
</feature>
<protein>
    <recommendedName>
        <fullName evidence="1">AB hydrolase-1 domain-containing protein</fullName>
    </recommendedName>
</protein>
<dbReference type="Gene3D" id="3.40.50.1820">
    <property type="entry name" value="alpha/beta hydrolase"/>
    <property type="match status" value="1"/>
</dbReference>
<dbReference type="InterPro" id="IPR029058">
    <property type="entry name" value="AB_hydrolase_fold"/>
</dbReference>
<dbReference type="InterPro" id="IPR000073">
    <property type="entry name" value="AB_hydrolase_1"/>
</dbReference>
<evidence type="ECO:0000313" key="2">
    <source>
        <dbReference type="EMBL" id="THV51577.1"/>
    </source>
</evidence>
<sequence length="298" mass="32636">MIKTVSGWLAAIWRGGFNIVPLHYSNSPNLVEKTDQIVMATSLPTIVLVHGAWHTPANYKSYSDALEAQGFKVLCPQLPSCNDKSPPVSSFTEDVTAVRDVVKSLVEADEQVLVAMHSYGGAVGTDAVQGLTFADRKAEGKSGGVIHLFYMCAYIVVPGTSVWDICQEAGFAQLWPQFIQNFDDGSTFPVDPSLSFLGGVEQDIVDKALPNLVRSPISAFEAKTKGDAWRRVPVTYILTQQDYSVPRPYQDLMLEKVKIEGVVVKTEDYETCHSVFITKEKEMVDAVVVAAGDERNLG</sequence>
<dbReference type="Proteomes" id="UP000308671">
    <property type="component" value="Unassembled WGS sequence"/>
</dbReference>
<gene>
    <name evidence="2" type="ORF">BGAL_0106g00170</name>
</gene>
<accession>A0A4S8R1C0</accession>
<dbReference type="SUPFAM" id="SSF53474">
    <property type="entry name" value="alpha/beta-Hydrolases"/>
    <property type="match status" value="1"/>
</dbReference>
<dbReference type="InterPro" id="IPR052897">
    <property type="entry name" value="Sec-Metab_Biosynth_Hydrolase"/>
</dbReference>
<keyword evidence="3" id="KW-1185">Reference proteome</keyword>
<comment type="caution">
    <text evidence="2">The sequence shown here is derived from an EMBL/GenBank/DDBJ whole genome shotgun (WGS) entry which is preliminary data.</text>
</comment>
<evidence type="ECO:0000259" key="1">
    <source>
        <dbReference type="Pfam" id="PF12697"/>
    </source>
</evidence>
<evidence type="ECO:0000313" key="3">
    <source>
        <dbReference type="Proteomes" id="UP000308671"/>
    </source>
</evidence>
<proteinExistence type="predicted"/>
<dbReference type="PANTHER" id="PTHR37017">
    <property type="entry name" value="AB HYDROLASE-1 DOMAIN-CONTAINING PROTEIN-RELATED"/>
    <property type="match status" value="1"/>
</dbReference>